<reference evidence="7 8" key="1">
    <citation type="journal article" date="2016" name="Front. Microbiol.">
        <title>Genomic Resource of Rice Seed Associated Bacteria.</title>
        <authorList>
            <person name="Midha S."/>
            <person name="Bansal K."/>
            <person name="Sharma S."/>
            <person name="Kumar N."/>
            <person name="Patil P.P."/>
            <person name="Chaudhry V."/>
            <person name="Patil P.B."/>
        </authorList>
    </citation>
    <scope>NUCLEOTIDE SEQUENCE [LARGE SCALE GENOMIC DNA]</scope>
    <source>
        <strain evidence="7 8">NS334</strain>
    </source>
</reference>
<dbReference type="InterPro" id="IPR003333">
    <property type="entry name" value="CMAS"/>
</dbReference>
<dbReference type="GO" id="GO:0008168">
    <property type="term" value="F:methyltransferase activity"/>
    <property type="evidence" value="ECO:0007669"/>
    <property type="project" value="UniProtKB-KW"/>
</dbReference>
<evidence type="ECO:0000256" key="2">
    <source>
        <dbReference type="ARBA" id="ARBA00022603"/>
    </source>
</evidence>
<dbReference type="InterPro" id="IPR050723">
    <property type="entry name" value="CFA/CMAS"/>
</dbReference>
<keyword evidence="8" id="KW-1185">Reference proteome</keyword>
<dbReference type="GO" id="GO:0032259">
    <property type="term" value="P:methylation"/>
    <property type="evidence" value="ECO:0007669"/>
    <property type="project" value="UniProtKB-KW"/>
</dbReference>
<name>A0A147IAA1_9SPHN</name>
<keyword evidence="5" id="KW-0443">Lipid metabolism</keyword>
<feature type="active site" evidence="6">
    <location>
        <position position="384"/>
    </location>
</feature>
<dbReference type="PIRSF" id="PIRSF003085">
    <property type="entry name" value="CMAS"/>
    <property type="match status" value="1"/>
</dbReference>
<dbReference type="PATRIC" id="fig|869719.3.peg.184"/>
<evidence type="ECO:0000256" key="1">
    <source>
        <dbReference type="ARBA" id="ARBA00010815"/>
    </source>
</evidence>
<evidence type="ECO:0000256" key="5">
    <source>
        <dbReference type="ARBA" id="ARBA00023098"/>
    </source>
</evidence>
<protein>
    <submittedName>
        <fullName evidence="7">Cyclopropane-fatty-acyl-phospholipid synthase</fullName>
    </submittedName>
</protein>
<dbReference type="InterPro" id="IPR029063">
    <property type="entry name" value="SAM-dependent_MTases_sf"/>
</dbReference>
<dbReference type="Proteomes" id="UP000074310">
    <property type="component" value="Unassembled WGS sequence"/>
</dbReference>
<accession>A0A147IAA1</accession>
<gene>
    <name evidence="7" type="ORF">NS334_00880</name>
</gene>
<evidence type="ECO:0000256" key="4">
    <source>
        <dbReference type="ARBA" id="ARBA00022691"/>
    </source>
</evidence>
<evidence type="ECO:0000256" key="6">
    <source>
        <dbReference type="PIRSR" id="PIRSR003085-1"/>
    </source>
</evidence>
<comment type="similarity">
    <text evidence="1">Belongs to the CFA/CMAS family.</text>
</comment>
<dbReference type="CDD" id="cd02440">
    <property type="entry name" value="AdoMet_MTases"/>
    <property type="match status" value="1"/>
</dbReference>
<proteinExistence type="inferred from homology"/>
<dbReference type="GO" id="GO:0008610">
    <property type="term" value="P:lipid biosynthetic process"/>
    <property type="evidence" value="ECO:0007669"/>
    <property type="project" value="InterPro"/>
</dbReference>
<evidence type="ECO:0000313" key="8">
    <source>
        <dbReference type="Proteomes" id="UP000074310"/>
    </source>
</evidence>
<keyword evidence="3" id="KW-0808">Transferase</keyword>
<keyword evidence="2" id="KW-0489">Methyltransferase</keyword>
<evidence type="ECO:0000313" key="7">
    <source>
        <dbReference type="EMBL" id="KTT76791.1"/>
    </source>
</evidence>
<evidence type="ECO:0000256" key="3">
    <source>
        <dbReference type="ARBA" id="ARBA00022679"/>
    </source>
</evidence>
<keyword evidence="4" id="KW-0949">S-adenosyl-L-methionine</keyword>
<dbReference type="RefSeq" id="WP_083500152.1">
    <property type="nucleotide sequence ID" value="NZ_LDTB01000001.1"/>
</dbReference>
<dbReference type="PANTHER" id="PTHR43667">
    <property type="entry name" value="CYCLOPROPANE-FATTY-ACYL-PHOSPHOLIPID SYNTHASE"/>
    <property type="match status" value="1"/>
</dbReference>
<dbReference type="OrthoDB" id="9782855at2"/>
<dbReference type="AlphaFoldDB" id="A0A147IAA1"/>
<comment type="caution">
    <text evidence="7">The sequence shown here is derived from an EMBL/GenBank/DDBJ whole genome shotgun (WGS) entry which is preliminary data.</text>
</comment>
<dbReference type="PANTHER" id="PTHR43667:SF2">
    <property type="entry name" value="FATTY ACID C-METHYL TRANSFERASE"/>
    <property type="match status" value="1"/>
</dbReference>
<organism evidence="7 8">
    <name type="scientific">Sphingomonas endophytica</name>
    <dbReference type="NCBI Taxonomy" id="869719"/>
    <lineage>
        <taxon>Bacteria</taxon>
        <taxon>Pseudomonadati</taxon>
        <taxon>Pseudomonadota</taxon>
        <taxon>Alphaproteobacteria</taxon>
        <taxon>Sphingomonadales</taxon>
        <taxon>Sphingomonadaceae</taxon>
        <taxon>Sphingomonas</taxon>
    </lineage>
</organism>
<sequence>MDAATSHFPSPTRRGRWLAPLFDRILDRIDRGLTQGAIEACLPDGTHRLIGGHADGPVAIVRLVRWRALWRLVTAGSVGWYEGWEAGDWTSPDPVPVFDLFMRNRATLGDVARAKHGMRLAMRVAHRLRRNHRAGSRRNIAAHYDLGNDFYREWLDATLTYSSALDVTEGEPLEVAQQRKLDAVLARTGAVAGQTVLEIGCGWGSFAATAAAAGVKVHALTLSTEQREQVLARGLSGVTVGLTDYRDATGAYDAVASIEMVEAVGPEYWSTYLATIARVLAPGGRAALQLITIADDIWHKYNGSADFIQRYVFPGGSLVSASRFRASAEAQGLAWTDERRFGLDYAETLLEWRRRFDRAVAEGRLPERFDARFERLWRYYLMYCEGGFRGGGIDVMQVTLVKG</sequence>
<dbReference type="Gene3D" id="3.40.50.150">
    <property type="entry name" value="Vaccinia Virus protein VP39"/>
    <property type="match status" value="1"/>
</dbReference>
<dbReference type="EMBL" id="LDTB01000001">
    <property type="protein sequence ID" value="KTT76791.1"/>
    <property type="molecule type" value="Genomic_DNA"/>
</dbReference>
<dbReference type="SUPFAM" id="SSF53335">
    <property type="entry name" value="S-adenosyl-L-methionine-dependent methyltransferases"/>
    <property type="match status" value="1"/>
</dbReference>
<dbReference type="Pfam" id="PF02353">
    <property type="entry name" value="CMAS"/>
    <property type="match status" value="1"/>
</dbReference>